<dbReference type="EMBL" id="JACHVC010000001">
    <property type="protein sequence ID" value="MBC2604758.1"/>
    <property type="molecule type" value="Genomic_DNA"/>
</dbReference>
<dbReference type="AlphaFoldDB" id="A0A7X1E746"/>
<reference evidence="1 2" key="1">
    <citation type="submission" date="2020-07" db="EMBL/GenBank/DDBJ databases">
        <authorList>
            <person name="Feng X."/>
        </authorList>
    </citation>
    <scope>NUCLEOTIDE SEQUENCE [LARGE SCALE GENOMIC DNA]</scope>
    <source>
        <strain evidence="1 2">JCM23202</strain>
    </source>
</reference>
<accession>A0A7X1E746</accession>
<organism evidence="1 2">
    <name type="scientific">Pelagicoccus albus</name>
    <dbReference type="NCBI Taxonomy" id="415222"/>
    <lineage>
        <taxon>Bacteria</taxon>
        <taxon>Pseudomonadati</taxon>
        <taxon>Verrucomicrobiota</taxon>
        <taxon>Opitutia</taxon>
        <taxon>Puniceicoccales</taxon>
        <taxon>Pelagicoccaceae</taxon>
        <taxon>Pelagicoccus</taxon>
    </lineage>
</organism>
<gene>
    <name evidence="1" type="ORF">H5P27_01675</name>
</gene>
<dbReference type="RefSeq" id="WP_185658645.1">
    <property type="nucleotide sequence ID" value="NZ_CAWPOO010000001.1"/>
</dbReference>
<name>A0A7X1E746_9BACT</name>
<protein>
    <recommendedName>
        <fullName evidence="3">MerR family transcriptional regulator</fullName>
    </recommendedName>
</protein>
<dbReference type="Proteomes" id="UP000526501">
    <property type="component" value="Unassembled WGS sequence"/>
</dbReference>
<sequence>MDSEREDSLIPRWRAPGATDEIYDVTRAAKLAGVTTRIFLKYHRMGLYQPLGDTQKQGYQFDWDAVYLARQAERVRSEMSVEMEVAIVIVKLKTQVAMLQEEIRFWRR</sequence>
<evidence type="ECO:0000313" key="2">
    <source>
        <dbReference type="Proteomes" id="UP000526501"/>
    </source>
</evidence>
<proteinExistence type="predicted"/>
<evidence type="ECO:0008006" key="3">
    <source>
        <dbReference type="Google" id="ProtNLM"/>
    </source>
</evidence>
<keyword evidence="2" id="KW-1185">Reference proteome</keyword>
<comment type="caution">
    <text evidence="1">The sequence shown here is derived from an EMBL/GenBank/DDBJ whole genome shotgun (WGS) entry which is preliminary data.</text>
</comment>
<dbReference type="Gene3D" id="1.10.1660.10">
    <property type="match status" value="1"/>
</dbReference>
<evidence type="ECO:0000313" key="1">
    <source>
        <dbReference type="EMBL" id="MBC2604758.1"/>
    </source>
</evidence>